<evidence type="ECO:0000313" key="3">
    <source>
        <dbReference type="Proteomes" id="UP001171945"/>
    </source>
</evidence>
<name>A0ABT7VVZ8_9GAMM</name>
<dbReference type="Gene3D" id="3.60.20.10">
    <property type="entry name" value="Glutamine Phosphoribosylpyrophosphate, subunit 1, domain 1"/>
    <property type="match status" value="1"/>
</dbReference>
<feature type="domain" description="Glutamine amidotransferase type-2" evidence="1">
    <location>
        <begin position="80"/>
        <end position="199"/>
    </location>
</feature>
<accession>A0ABT7VVZ8</accession>
<protein>
    <recommendedName>
        <fullName evidence="1">Glutamine amidotransferase type-2 domain-containing protein</fullName>
    </recommendedName>
</protein>
<evidence type="ECO:0000259" key="1">
    <source>
        <dbReference type="Pfam" id="PF13537"/>
    </source>
</evidence>
<organism evidence="2 3">
    <name type="scientific">Candidatus Marithioploca araucensis</name>
    <dbReference type="NCBI Taxonomy" id="70273"/>
    <lineage>
        <taxon>Bacteria</taxon>
        <taxon>Pseudomonadati</taxon>
        <taxon>Pseudomonadota</taxon>
        <taxon>Gammaproteobacteria</taxon>
        <taxon>Thiotrichales</taxon>
        <taxon>Thiotrichaceae</taxon>
        <taxon>Candidatus Marithioploca</taxon>
    </lineage>
</organism>
<dbReference type="SUPFAM" id="SSF56235">
    <property type="entry name" value="N-terminal nucleophile aminohydrolases (Ntn hydrolases)"/>
    <property type="match status" value="1"/>
</dbReference>
<dbReference type="EMBL" id="JAUCGM010000845">
    <property type="protein sequence ID" value="MDM8563744.1"/>
    <property type="molecule type" value="Genomic_DNA"/>
</dbReference>
<dbReference type="InterPro" id="IPR017932">
    <property type="entry name" value="GATase_2_dom"/>
</dbReference>
<comment type="caution">
    <text evidence="2">The sequence shown here is derived from an EMBL/GenBank/DDBJ whole genome shotgun (WGS) entry which is preliminary data.</text>
</comment>
<evidence type="ECO:0000313" key="2">
    <source>
        <dbReference type="EMBL" id="MDM8563744.1"/>
    </source>
</evidence>
<dbReference type="Pfam" id="PF13537">
    <property type="entry name" value="GATase_7"/>
    <property type="match status" value="1"/>
</dbReference>
<keyword evidence="3" id="KW-1185">Reference proteome</keyword>
<sequence>MNSSILGFVNQTENTLKRFQGLRDKLAKENARLELVICTLENEYIQSQCSLDVSELLSDWQFNGGLGIAFFRPSPIFLPQYGVIPIYSTGHVAAAYLGVIDNISEIRDKLISDGYQFNSKNNVAETLCYLLDNHLADGHFSPENAMQKMMEKLEGRFTFMALVAKERWLMVGSRDYPLAVGKNRCHPTVYFGTDAETLVQFSPSMTSAFWNGKPVIFYGASHQSDILSPYFIV</sequence>
<dbReference type="InterPro" id="IPR029055">
    <property type="entry name" value="Ntn_hydrolases_N"/>
</dbReference>
<gene>
    <name evidence="2" type="ORF">QUF54_10365</name>
</gene>
<proteinExistence type="predicted"/>
<reference evidence="2" key="1">
    <citation type="submission" date="2023-06" db="EMBL/GenBank/DDBJ databases">
        <title>Uncultivated large filamentous bacteria from sulfidic sediments reveal new species and different genomic features in energy metabolism and defense.</title>
        <authorList>
            <person name="Fonseca A."/>
        </authorList>
    </citation>
    <scope>NUCLEOTIDE SEQUENCE</scope>
    <source>
        <strain evidence="2">HSG4</strain>
    </source>
</reference>
<dbReference type="Proteomes" id="UP001171945">
    <property type="component" value="Unassembled WGS sequence"/>
</dbReference>